<evidence type="ECO:0000313" key="1">
    <source>
        <dbReference type="EMBL" id="MFC3513640.1"/>
    </source>
</evidence>
<gene>
    <name evidence="1" type="ORF">ACFORO_25955</name>
</gene>
<name>A0ABV7QP01_9PSEU</name>
<dbReference type="RefSeq" id="WP_377869055.1">
    <property type="nucleotide sequence ID" value="NZ_JBHMAY010000011.1"/>
</dbReference>
<proteinExistence type="predicted"/>
<sequence>MVLSRRAQEFAAEIKQHDWSDAPYRADRAGHQRETDSNIGGAPQLLQGQTDTVRMNVMWVVAQVLGYQEGEAFNLYEFAEACGVNTRTRSGNLDGSIRAGLRFHTPGQYAIPGTWWSFDTNGIVCGEVLPGLIGEQGPQLCRRDRDHEGPHSNKVV</sequence>
<dbReference type="EMBL" id="JBHRWI010000030">
    <property type="protein sequence ID" value="MFC3513640.1"/>
    <property type="molecule type" value="Genomic_DNA"/>
</dbReference>
<keyword evidence="2" id="KW-1185">Reference proteome</keyword>
<evidence type="ECO:0000313" key="2">
    <source>
        <dbReference type="Proteomes" id="UP001595764"/>
    </source>
</evidence>
<organism evidence="1 2">
    <name type="scientific">Amycolatopsis halotolerans</name>
    <dbReference type="NCBI Taxonomy" id="330083"/>
    <lineage>
        <taxon>Bacteria</taxon>
        <taxon>Bacillati</taxon>
        <taxon>Actinomycetota</taxon>
        <taxon>Actinomycetes</taxon>
        <taxon>Pseudonocardiales</taxon>
        <taxon>Pseudonocardiaceae</taxon>
        <taxon>Amycolatopsis</taxon>
    </lineage>
</organism>
<reference evidence="2" key="1">
    <citation type="journal article" date="2019" name="Int. J. Syst. Evol. Microbiol.">
        <title>The Global Catalogue of Microorganisms (GCM) 10K type strain sequencing project: providing services to taxonomists for standard genome sequencing and annotation.</title>
        <authorList>
            <consortium name="The Broad Institute Genomics Platform"/>
            <consortium name="The Broad Institute Genome Sequencing Center for Infectious Disease"/>
            <person name="Wu L."/>
            <person name="Ma J."/>
        </authorList>
    </citation>
    <scope>NUCLEOTIDE SEQUENCE [LARGE SCALE GENOMIC DNA]</scope>
    <source>
        <strain evidence="2">CGMCC 4.7682</strain>
    </source>
</reference>
<protein>
    <submittedName>
        <fullName evidence="1">Uncharacterized protein</fullName>
    </submittedName>
</protein>
<dbReference type="Proteomes" id="UP001595764">
    <property type="component" value="Unassembled WGS sequence"/>
</dbReference>
<accession>A0ABV7QP01</accession>
<comment type="caution">
    <text evidence="1">The sequence shown here is derived from an EMBL/GenBank/DDBJ whole genome shotgun (WGS) entry which is preliminary data.</text>
</comment>